<evidence type="ECO:0000256" key="2">
    <source>
        <dbReference type="SAM" id="Coils"/>
    </source>
</evidence>
<dbReference type="AlphaFoldDB" id="A0A8S3V100"/>
<reference evidence="4" key="1">
    <citation type="submission" date="2021-03" db="EMBL/GenBank/DDBJ databases">
        <authorList>
            <person name="Bekaert M."/>
        </authorList>
    </citation>
    <scope>NUCLEOTIDE SEQUENCE</scope>
</reference>
<dbReference type="EMBL" id="CAJPWZ010003088">
    <property type="protein sequence ID" value="CAG2251412.1"/>
    <property type="molecule type" value="Genomic_DNA"/>
</dbReference>
<feature type="coiled-coil region" evidence="2">
    <location>
        <begin position="700"/>
        <end position="799"/>
    </location>
</feature>
<name>A0A8S3V100_MYTED</name>
<keyword evidence="1" id="KW-0862">Zinc</keyword>
<dbReference type="PROSITE" id="PS50119">
    <property type="entry name" value="ZF_BBOX"/>
    <property type="match status" value="2"/>
</dbReference>
<evidence type="ECO:0000313" key="4">
    <source>
        <dbReference type="EMBL" id="CAG2251412.1"/>
    </source>
</evidence>
<dbReference type="SMART" id="SM00336">
    <property type="entry name" value="BBOX"/>
    <property type="match status" value="2"/>
</dbReference>
<evidence type="ECO:0000259" key="3">
    <source>
        <dbReference type="PROSITE" id="PS50119"/>
    </source>
</evidence>
<evidence type="ECO:0000313" key="5">
    <source>
        <dbReference type="Proteomes" id="UP000683360"/>
    </source>
</evidence>
<keyword evidence="5" id="KW-1185">Reference proteome</keyword>
<feature type="domain" description="B box-type" evidence="3">
    <location>
        <begin position="53"/>
        <end position="103"/>
    </location>
</feature>
<feature type="coiled-coil region" evidence="2">
    <location>
        <begin position="183"/>
        <end position="214"/>
    </location>
</feature>
<accession>A0A8S3V100</accession>
<feature type="domain" description="B box-type" evidence="3">
    <location>
        <begin position="584"/>
        <end position="634"/>
    </location>
</feature>
<comment type="caution">
    <text evidence="4">The sequence shown here is derived from an EMBL/GenBank/DDBJ whole genome shotgun (WGS) entry which is preliminary data.</text>
</comment>
<dbReference type="Gene3D" id="3.30.160.60">
    <property type="entry name" value="Classic Zinc Finger"/>
    <property type="match status" value="2"/>
</dbReference>
<sequence length="909" mass="103786">MEIGYRTAVTMYYSESPSKFQNRRYWKTEQGYVVKQRLDHLHLLAGNRWVMTTNWIICGTCDFRHIIKPSVFWCSECEEGLCHECTEHHSISKTTRRHSTVSVNEYKKLPSKILDIAQSCKDHNEKFKIYCNKHDYPCCKKCIVETHNECKDFVDIDDFLKDIKSSNAFTEIEQTLAEIFENIKRIQKDREENLKSIKETRENVESEIKLTKLKIVSYLNKLQEDILTELGETEESESKLINKSLMSLQHTEKEVIEYQNNIANIKQHASGLQAFLCLKQIEHDIEEKDKIIQAIVKNKDFNHVTLSWKINAGVQYVQSNLATFGKIVVESKSSDITIARRKNIQAQIMVTVSVPLSLDKIELKLRKIVSSRGNDITGCTLFSNGKMVFSSYKDKKIVVLRNDGSKPGKINSEFQTFDVEQIDESLIAISTGSEGGKIIFADLIEKKTKKIIDVGVPNDGMAVYGGWLYFSARKNGLMRVNIIDGSIRDVLYKPMCGSAYIAVFGNNLYFTNKSENTVTCSDLVSFPLGFSLDHYGNVYVVGNKFANVVVISPDGKRSKTILTSAEGLDCPQSLYCQCFRIMANNSFVCGICDFRQITKPSVIWCSECDEGLCQECTEHHSISKATKGHRISPVKEYNKLPPTILEITQTCKVHNEKFQIYCNKHDCPCCKKVHCETHNECKEFVDIDDVVKNVKSSNAFVEIEHTLAEISENIKRIKKDREENLKSIKETREDIESQIKIDKTKIVNYLDQLQEDLLKELSDTVEAESNQIRKLLTSVQQTEKDVTEYQNNLANIKQHASDLQAFLYLKQIEQDVDGKDKLIQTLVENKNLNCATLSWNVSSNVQNFQTCISTFGEIVVESKLSSIFIGSRKIKQAQITVDSLEHKSKKTENLRGRNITDCSGPAFKW</sequence>
<dbReference type="InterPro" id="IPR000315">
    <property type="entry name" value="Znf_B-box"/>
</dbReference>
<dbReference type="PANTHER" id="PTHR25462">
    <property type="entry name" value="BONUS, ISOFORM C-RELATED"/>
    <property type="match status" value="1"/>
</dbReference>
<dbReference type="OrthoDB" id="6094186at2759"/>
<dbReference type="CDD" id="cd19757">
    <property type="entry name" value="Bbox1"/>
    <property type="match status" value="2"/>
</dbReference>
<dbReference type="InterPro" id="IPR047153">
    <property type="entry name" value="TRIM45/56/19-like"/>
</dbReference>
<gene>
    <name evidence="4" type="ORF">MEDL_63065</name>
</gene>
<dbReference type="PANTHER" id="PTHR25462:SF296">
    <property type="entry name" value="MEIOTIC P26, ISOFORM F"/>
    <property type="match status" value="1"/>
</dbReference>
<dbReference type="Pfam" id="PF22586">
    <property type="entry name" value="ANCHR-like_BBOX"/>
    <property type="match status" value="1"/>
</dbReference>
<protein>
    <recommendedName>
        <fullName evidence="3">B box-type domain-containing protein</fullName>
    </recommendedName>
</protein>
<organism evidence="4 5">
    <name type="scientific">Mytilus edulis</name>
    <name type="common">Blue mussel</name>
    <dbReference type="NCBI Taxonomy" id="6550"/>
    <lineage>
        <taxon>Eukaryota</taxon>
        <taxon>Metazoa</taxon>
        <taxon>Spiralia</taxon>
        <taxon>Lophotrochozoa</taxon>
        <taxon>Mollusca</taxon>
        <taxon>Bivalvia</taxon>
        <taxon>Autobranchia</taxon>
        <taxon>Pteriomorphia</taxon>
        <taxon>Mytilida</taxon>
        <taxon>Mytiloidea</taxon>
        <taxon>Mytilidae</taxon>
        <taxon>Mytilinae</taxon>
        <taxon>Mytilus</taxon>
    </lineage>
</organism>
<keyword evidence="1" id="KW-0863">Zinc-finger</keyword>
<proteinExistence type="predicted"/>
<dbReference type="Proteomes" id="UP000683360">
    <property type="component" value="Unassembled WGS sequence"/>
</dbReference>
<dbReference type="SUPFAM" id="SSF63825">
    <property type="entry name" value="YWTD domain"/>
    <property type="match status" value="1"/>
</dbReference>
<evidence type="ECO:0000256" key="1">
    <source>
        <dbReference type="PROSITE-ProRule" id="PRU00024"/>
    </source>
</evidence>
<keyword evidence="2" id="KW-0175">Coiled coil</keyword>
<dbReference type="GO" id="GO:0008270">
    <property type="term" value="F:zinc ion binding"/>
    <property type="evidence" value="ECO:0007669"/>
    <property type="project" value="UniProtKB-KW"/>
</dbReference>
<keyword evidence="1" id="KW-0479">Metal-binding</keyword>
<dbReference type="SUPFAM" id="SSF57845">
    <property type="entry name" value="B-box zinc-binding domain"/>
    <property type="match status" value="1"/>
</dbReference>